<protein>
    <submittedName>
        <fullName evidence="2">Uncharacterized protein</fullName>
    </submittedName>
</protein>
<evidence type="ECO:0000313" key="2">
    <source>
        <dbReference type="EMBL" id="QUS38630.1"/>
    </source>
</evidence>
<evidence type="ECO:0000256" key="1">
    <source>
        <dbReference type="SAM" id="MobiDB-lite"/>
    </source>
</evidence>
<dbReference type="EMBL" id="CP036498">
    <property type="protein sequence ID" value="QUS38630.1"/>
    <property type="molecule type" value="Genomic_DNA"/>
</dbReference>
<reference evidence="2 3" key="1">
    <citation type="submission" date="2019-02" db="EMBL/GenBank/DDBJ databases">
        <title>Emended description of the genus Rhodopseudomonas and description of Rhodopseudomonas albus sp. nov., a non-phototrophic, heavy-metal-tolerant bacterium isolated from garden soil.</title>
        <authorList>
            <person name="Bao Z."/>
            <person name="Cao W.W."/>
            <person name="Sato Y."/>
            <person name="Nishizawa T."/>
            <person name="Zhao J."/>
            <person name="Guo Y."/>
            <person name="Ohta H."/>
        </authorList>
    </citation>
    <scope>NUCLEOTIDE SEQUENCE [LARGE SCALE GENOMIC DNA]</scope>
    <source>
        <strain evidence="2 3">SK50-23</strain>
    </source>
</reference>
<accession>A0ABX8A9Z7</accession>
<feature type="region of interest" description="Disordered" evidence="1">
    <location>
        <begin position="93"/>
        <end position="129"/>
    </location>
</feature>
<evidence type="ECO:0000313" key="3">
    <source>
        <dbReference type="Proteomes" id="UP000682843"/>
    </source>
</evidence>
<sequence length="188" mass="19871">MSTKPVLATGSTDIALVVIGPKRQASRFTSADAGAAAKLARSLKMQAVRVTTERLRDVARRLPAGKLSAKWPKGMQEVRPALYKQLLSATGSDAPAKTSAAPTPAPATTGKAAAPVPEKPGSGDGRPNFVRGSLVLATQDPDNEGWWACEVQHVDGDTLTLKWTSAKELGPFNRRRDQVAPHPTAKPC</sequence>
<name>A0ABX8A9Z7_9BRAD</name>
<dbReference type="Proteomes" id="UP000682843">
    <property type="component" value="Chromosome"/>
</dbReference>
<proteinExistence type="predicted"/>
<gene>
    <name evidence="2" type="ORF">RPMA_07115</name>
</gene>
<dbReference type="RefSeq" id="WP_211912165.1">
    <property type="nucleotide sequence ID" value="NZ_CP036498.1"/>
</dbReference>
<keyword evidence="3" id="KW-1185">Reference proteome</keyword>
<organism evidence="2 3">
    <name type="scientific">Tardiphaga alba</name>
    <dbReference type="NCBI Taxonomy" id="340268"/>
    <lineage>
        <taxon>Bacteria</taxon>
        <taxon>Pseudomonadati</taxon>
        <taxon>Pseudomonadota</taxon>
        <taxon>Alphaproteobacteria</taxon>
        <taxon>Hyphomicrobiales</taxon>
        <taxon>Nitrobacteraceae</taxon>
        <taxon>Tardiphaga</taxon>
    </lineage>
</organism>
<feature type="compositionally biased region" description="Low complexity" evidence="1">
    <location>
        <begin position="94"/>
        <end position="115"/>
    </location>
</feature>